<comment type="caution">
    <text evidence="2">The sequence shown here is derived from an EMBL/GenBank/DDBJ whole genome shotgun (WGS) entry which is preliminary data.</text>
</comment>
<organism evidence="2 3">
    <name type="scientific">Leptospira barantonii</name>
    <dbReference type="NCBI Taxonomy" id="2023184"/>
    <lineage>
        <taxon>Bacteria</taxon>
        <taxon>Pseudomonadati</taxon>
        <taxon>Spirochaetota</taxon>
        <taxon>Spirochaetia</taxon>
        <taxon>Leptospirales</taxon>
        <taxon>Leptospiraceae</taxon>
        <taxon>Leptospira</taxon>
    </lineage>
</organism>
<protein>
    <submittedName>
        <fullName evidence="2">Uncharacterized protein</fullName>
    </submittedName>
</protein>
<evidence type="ECO:0000313" key="2">
    <source>
        <dbReference type="EMBL" id="TGM09767.1"/>
    </source>
</evidence>
<accession>A0A5F2BUT1</accession>
<dbReference type="EMBL" id="RQGN01000010">
    <property type="protein sequence ID" value="TGM09767.1"/>
    <property type="molecule type" value="Genomic_DNA"/>
</dbReference>
<feature type="compositionally biased region" description="Basic and acidic residues" evidence="1">
    <location>
        <begin position="38"/>
        <end position="54"/>
    </location>
</feature>
<sequence length="62" mass="7328">MLSSDGNIFRIRITFCWIRTEPKLESVFSILFLGEFNHGPKEKDQSPESGSEKKYKARKFFR</sequence>
<gene>
    <name evidence="2" type="ORF">EHQ76_01710</name>
</gene>
<dbReference type="Proteomes" id="UP000298429">
    <property type="component" value="Unassembled WGS sequence"/>
</dbReference>
<dbReference type="AlphaFoldDB" id="A0A5F2BUT1"/>
<evidence type="ECO:0000256" key="1">
    <source>
        <dbReference type="SAM" id="MobiDB-lite"/>
    </source>
</evidence>
<evidence type="ECO:0000313" key="3">
    <source>
        <dbReference type="Proteomes" id="UP000298429"/>
    </source>
</evidence>
<feature type="region of interest" description="Disordered" evidence="1">
    <location>
        <begin position="38"/>
        <end position="62"/>
    </location>
</feature>
<proteinExistence type="predicted"/>
<name>A0A5F2BUT1_9LEPT</name>
<reference evidence="2 3" key="1">
    <citation type="journal article" date="2019" name="PLoS Negl. Trop. Dis.">
        <title>Revisiting the worldwide diversity of Leptospira species in the environment.</title>
        <authorList>
            <person name="Vincent A.T."/>
            <person name="Schiettekatte O."/>
            <person name="Bourhy P."/>
            <person name="Veyrier F.J."/>
            <person name="Picardeau M."/>
        </authorList>
    </citation>
    <scope>NUCLEOTIDE SEQUENCE [LARGE SCALE GENOMIC DNA]</scope>
    <source>
        <strain evidence="2 3">201702444</strain>
    </source>
</reference>